<keyword evidence="3 6" id="KW-0812">Transmembrane</keyword>
<gene>
    <name evidence="8" type="ORF">A5893_00845</name>
</gene>
<accession>A0A179DLU4</accession>
<feature type="transmembrane region" description="Helical" evidence="6">
    <location>
        <begin position="287"/>
        <end position="308"/>
    </location>
</feature>
<comment type="caution">
    <text evidence="8">The sequence shown here is derived from an EMBL/GenBank/DDBJ whole genome shotgun (WGS) entry which is preliminary data.</text>
</comment>
<keyword evidence="2" id="KW-0813">Transport</keyword>
<feature type="transmembrane region" description="Helical" evidence="6">
    <location>
        <begin position="255"/>
        <end position="275"/>
    </location>
</feature>
<dbReference type="PANTHER" id="PTHR23502">
    <property type="entry name" value="MAJOR FACILITATOR SUPERFAMILY"/>
    <property type="match status" value="1"/>
</dbReference>
<dbReference type="GO" id="GO:0005886">
    <property type="term" value="C:plasma membrane"/>
    <property type="evidence" value="ECO:0007669"/>
    <property type="project" value="TreeGrafter"/>
</dbReference>
<evidence type="ECO:0000256" key="4">
    <source>
        <dbReference type="ARBA" id="ARBA00022989"/>
    </source>
</evidence>
<keyword evidence="4 6" id="KW-1133">Transmembrane helix</keyword>
<dbReference type="Pfam" id="PF07690">
    <property type="entry name" value="MFS_1"/>
    <property type="match status" value="1"/>
</dbReference>
<keyword evidence="9" id="KW-1185">Reference proteome</keyword>
<dbReference type="InterPro" id="IPR011701">
    <property type="entry name" value="MFS"/>
</dbReference>
<feature type="transmembrane region" description="Helical" evidence="6">
    <location>
        <begin position="107"/>
        <end position="131"/>
    </location>
</feature>
<dbReference type="Gene3D" id="1.20.1720.10">
    <property type="entry name" value="Multidrug resistance protein D"/>
    <property type="match status" value="1"/>
</dbReference>
<dbReference type="SUPFAM" id="SSF103473">
    <property type="entry name" value="MFS general substrate transporter"/>
    <property type="match status" value="1"/>
</dbReference>
<keyword evidence="5 6" id="KW-0472">Membrane</keyword>
<evidence type="ECO:0000259" key="7">
    <source>
        <dbReference type="PROSITE" id="PS50850"/>
    </source>
</evidence>
<feature type="transmembrane region" description="Helical" evidence="6">
    <location>
        <begin position="215"/>
        <end position="235"/>
    </location>
</feature>
<reference evidence="8 9" key="2">
    <citation type="submission" date="2016-06" db="EMBL/GenBank/DDBJ databases">
        <title>Pedobacter psychrophilus sp. nov., isolated from Antarctic fragmentary rock.</title>
        <authorList>
            <person name="Svec P."/>
        </authorList>
    </citation>
    <scope>NUCLEOTIDE SEQUENCE [LARGE SCALE GENOMIC DNA]</scope>
    <source>
        <strain evidence="8 9">CCM 8644</strain>
    </source>
</reference>
<evidence type="ECO:0000256" key="2">
    <source>
        <dbReference type="ARBA" id="ARBA00022448"/>
    </source>
</evidence>
<evidence type="ECO:0000313" key="9">
    <source>
        <dbReference type="Proteomes" id="UP000078459"/>
    </source>
</evidence>
<dbReference type="GO" id="GO:0015385">
    <property type="term" value="F:sodium:proton antiporter activity"/>
    <property type="evidence" value="ECO:0007669"/>
    <property type="project" value="TreeGrafter"/>
</dbReference>
<evidence type="ECO:0000256" key="5">
    <source>
        <dbReference type="ARBA" id="ARBA00023136"/>
    </source>
</evidence>
<dbReference type="InterPro" id="IPR020846">
    <property type="entry name" value="MFS_dom"/>
</dbReference>
<evidence type="ECO:0000256" key="1">
    <source>
        <dbReference type="ARBA" id="ARBA00004141"/>
    </source>
</evidence>
<dbReference type="PANTHER" id="PTHR23502:SF132">
    <property type="entry name" value="POLYAMINE TRANSPORTER 2-RELATED"/>
    <property type="match status" value="1"/>
</dbReference>
<feature type="transmembrane region" description="Helical" evidence="6">
    <location>
        <begin position="143"/>
        <end position="163"/>
    </location>
</feature>
<feature type="transmembrane region" description="Helical" evidence="6">
    <location>
        <begin position="53"/>
        <end position="73"/>
    </location>
</feature>
<dbReference type="STRING" id="1826909.A5893_00845"/>
<dbReference type="RefSeq" id="WP_068820721.1">
    <property type="nucleotide sequence ID" value="NZ_LWHJ01000011.1"/>
</dbReference>
<evidence type="ECO:0000313" key="8">
    <source>
        <dbReference type="EMBL" id="OAQ41690.1"/>
    </source>
</evidence>
<sequence>MQTQPNKYKEIKKQHQNIATFLAFALIPLSGFATDVYLPSLPNMANELHVSELQVQLTLSFFLISYGVSQLFIGSFLDSFGRFKISFYSLLILAASCILVANTHNIYLIYFMRVIHGITVSAIVVSKRAYFVDLFTGEKLKHYLSLFTIIWSTGPIVAPFVGGYLEKSFGWESNFYFLAIFAIVFAGLEYAFSGETLKNFQEFKIKKIATIYKEMILTASFTLGIMMLGLAYSMVMVFNMTGPFIIQHHLNLSVVYAGYSSLILGIAWMIGGFIGKATIEKPFIKRLSVNLLAQMSFVIVMILSLGFISNIYSLIGFAFLIHIAAGFTFNNYFTYCLAKFPKNAGISGGLTGGLAYVMVSFLSYFIIEIFPAKDETNLSYSYFLLIVASLVIMYLIYFLDKKRRANLELVSN</sequence>
<name>A0A179DLU4_9SPHI</name>
<dbReference type="GO" id="GO:1990961">
    <property type="term" value="P:xenobiotic detoxification by transmembrane export across the plasma membrane"/>
    <property type="evidence" value="ECO:0007669"/>
    <property type="project" value="TreeGrafter"/>
</dbReference>
<feature type="transmembrane region" description="Helical" evidence="6">
    <location>
        <begin position="379"/>
        <end position="399"/>
    </location>
</feature>
<dbReference type="Proteomes" id="UP000078459">
    <property type="component" value="Unassembled WGS sequence"/>
</dbReference>
<organism evidence="8 9">
    <name type="scientific">Pedobacter psychrophilus</name>
    <dbReference type="NCBI Taxonomy" id="1826909"/>
    <lineage>
        <taxon>Bacteria</taxon>
        <taxon>Pseudomonadati</taxon>
        <taxon>Bacteroidota</taxon>
        <taxon>Sphingobacteriia</taxon>
        <taxon>Sphingobacteriales</taxon>
        <taxon>Sphingobacteriaceae</taxon>
        <taxon>Pedobacter</taxon>
    </lineage>
</organism>
<comment type="subcellular location">
    <subcellularLocation>
        <location evidence="1">Membrane</location>
        <topology evidence="1">Multi-pass membrane protein</topology>
    </subcellularLocation>
</comment>
<dbReference type="PROSITE" id="PS50850">
    <property type="entry name" value="MFS"/>
    <property type="match status" value="1"/>
</dbReference>
<feature type="transmembrane region" description="Helical" evidence="6">
    <location>
        <begin position="314"/>
        <end position="333"/>
    </location>
</feature>
<feature type="domain" description="Major facilitator superfamily (MFS) profile" evidence="7">
    <location>
        <begin position="19"/>
        <end position="404"/>
    </location>
</feature>
<dbReference type="OrthoDB" id="9814303at2"/>
<proteinExistence type="predicted"/>
<dbReference type="AlphaFoldDB" id="A0A179DLU4"/>
<evidence type="ECO:0000256" key="3">
    <source>
        <dbReference type="ARBA" id="ARBA00022692"/>
    </source>
</evidence>
<feature type="transmembrane region" description="Helical" evidence="6">
    <location>
        <begin position="21"/>
        <end position="41"/>
    </location>
</feature>
<evidence type="ECO:0000256" key="6">
    <source>
        <dbReference type="SAM" id="Phobius"/>
    </source>
</evidence>
<protein>
    <submittedName>
        <fullName evidence="8">Multidrug transporter</fullName>
    </submittedName>
</protein>
<feature type="transmembrane region" description="Helical" evidence="6">
    <location>
        <begin position="85"/>
        <end position="101"/>
    </location>
</feature>
<reference evidence="8 9" key="1">
    <citation type="submission" date="2016-04" db="EMBL/GenBank/DDBJ databases">
        <authorList>
            <person name="Evans L.H."/>
            <person name="Alamgir A."/>
            <person name="Owens N."/>
            <person name="Weber N.D."/>
            <person name="Virtaneva K."/>
            <person name="Barbian K."/>
            <person name="Babar A."/>
            <person name="Rosenke K."/>
        </authorList>
    </citation>
    <scope>NUCLEOTIDE SEQUENCE [LARGE SCALE GENOMIC DNA]</scope>
    <source>
        <strain evidence="8 9">CCM 8644</strain>
    </source>
</reference>
<feature type="transmembrane region" description="Helical" evidence="6">
    <location>
        <begin position="345"/>
        <end position="367"/>
    </location>
</feature>
<feature type="transmembrane region" description="Helical" evidence="6">
    <location>
        <begin position="175"/>
        <end position="194"/>
    </location>
</feature>
<dbReference type="InterPro" id="IPR036259">
    <property type="entry name" value="MFS_trans_sf"/>
</dbReference>
<dbReference type="EMBL" id="LWHJ01000011">
    <property type="protein sequence ID" value="OAQ41690.1"/>
    <property type="molecule type" value="Genomic_DNA"/>
</dbReference>